<dbReference type="OrthoDB" id="391596at2"/>
<sequence>MKNKKMGFWTVLALTLTATIGSSLLVTFNQVFMMVGNNPLLMILAWIIGGIIILPETFLMVEPAISFQENGTTYSWLRRANWKVMSFWFGWVLTLFVSATAIASSCLALSTIIMSMAKSDNIYLLKTISVLILLLIGGTQIFLKNSSQISQIVFLVIKALPILFVMILALIYGSTDGLLSNKEMNQGLGQAYISSSLLIPAITMTMFSYSGTEVPTYVAGEIKNPEKTTPKVIICGVIVVISIYLIYGIALLSLASSGDEMANGNQGLLAFSKLPYWAKMTFNILAILLFIGSINAFLLYQTRLIYKMAEEKDLSKPFLKTSKWSNQPYMAMLLLMGCAIVYIIFNQIVELLAYFSLAVSALKILMTTNVVYLRLKETSYKKVYKNWLFWIFVTFAYLTCILTLIGSMMLMLSTTSMTDIWKPILVILFVILIVPIGFLKFYLQEKYLKKESIES</sequence>
<dbReference type="AlphaFoldDB" id="A0A0M4K0W6"/>
<dbReference type="KEGG" id="scj:SCANT_v1c02400"/>
<feature type="transmembrane region" description="Helical" evidence="5">
    <location>
        <begin position="88"/>
        <end position="117"/>
    </location>
</feature>
<keyword evidence="4 5" id="KW-0472">Membrane</keyword>
<evidence type="ECO:0000313" key="6">
    <source>
        <dbReference type="EMBL" id="ALD66150.1"/>
    </source>
</evidence>
<organism evidence="6 7">
    <name type="scientific">Spiroplasma cantharicola</name>
    <dbReference type="NCBI Taxonomy" id="362837"/>
    <lineage>
        <taxon>Bacteria</taxon>
        <taxon>Bacillati</taxon>
        <taxon>Mycoplasmatota</taxon>
        <taxon>Mollicutes</taxon>
        <taxon>Entomoplasmatales</taxon>
        <taxon>Spiroplasmataceae</taxon>
        <taxon>Spiroplasma</taxon>
    </lineage>
</organism>
<feature type="transmembrane region" description="Helical" evidence="5">
    <location>
        <begin position="276"/>
        <end position="300"/>
    </location>
</feature>
<gene>
    <name evidence="6" type="primary">ykbA</name>
    <name evidence="6" type="ORF">SCANT_v1c02400</name>
</gene>
<proteinExistence type="predicted"/>
<evidence type="ECO:0000256" key="2">
    <source>
        <dbReference type="ARBA" id="ARBA00022692"/>
    </source>
</evidence>
<dbReference type="STRING" id="362837.SCANT_v1c02400"/>
<dbReference type="PANTHER" id="PTHR11785">
    <property type="entry name" value="AMINO ACID TRANSPORTER"/>
    <property type="match status" value="1"/>
</dbReference>
<keyword evidence="7" id="KW-1185">Reference proteome</keyword>
<evidence type="ECO:0000313" key="7">
    <source>
        <dbReference type="Proteomes" id="UP000063919"/>
    </source>
</evidence>
<feature type="transmembrane region" description="Helical" evidence="5">
    <location>
        <begin position="123"/>
        <end position="143"/>
    </location>
</feature>
<keyword evidence="2 5" id="KW-0812">Transmembrane</keyword>
<protein>
    <submittedName>
        <fullName evidence="6">Amino acid permease</fullName>
    </submittedName>
</protein>
<feature type="transmembrane region" description="Helical" evidence="5">
    <location>
        <begin position="39"/>
        <end position="61"/>
    </location>
</feature>
<feature type="transmembrane region" description="Helical" evidence="5">
    <location>
        <begin position="387"/>
        <end position="412"/>
    </location>
</feature>
<evidence type="ECO:0000256" key="1">
    <source>
        <dbReference type="ARBA" id="ARBA00004141"/>
    </source>
</evidence>
<dbReference type="InterPro" id="IPR002293">
    <property type="entry name" value="AA/rel_permease1"/>
</dbReference>
<evidence type="ECO:0000256" key="5">
    <source>
        <dbReference type="SAM" id="Phobius"/>
    </source>
</evidence>
<feature type="transmembrane region" description="Helical" evidence="5">
    <location>
        <begin position="192"/>
        <end position="211"/>
    </location>
</feature>
<dbReference type="Proteomes" id="UP000063919">
    <property type="component" value="Chromosome"/>
</dbReference>
<dbReference type="PATRIC" id="fig|362837.3.peg.241"/>
<feature type="transmembrane region" description="Helical" evidence="5">
    <location>
        <begin position="152"/>
        <end position="172"/>
    </location>
</feature>
<dbReference type="GO" id="GO:0016020">
    <property type="term" value="C:membrane"/>
    <property type="evidence" value="ECO:0007669"/>
    <property type="project" value="UniProtKB-SubCell"/>
</dbReference>
<feature type="transmembrane region" description="Helical" evidence="5">
    <location>
        <begin position="232"/>
        <end position="256"/>
    </location>
</feature>
<dbReference type="PANTHER" id="PTHR11785:SF512">
    <property type="entry name" value="SOBREMESA, ISOFORM B"/>
    <property type="match status" value="1"/>
</dbReference>
<evidence type="ECO:0000256" key="4">
    <source>
        <dbReference type="ARBA" id="ARBA00023136"/>
    </source>
</evidence>
<evidence type="ECO:0000256" key="3">
    <source>
        <dbReference type="ARBA" id="ARBA00022989"/>
    </source>
</evidence>
<comment type="subcellular location">
    <subcellularLocation>
        <location evidence="1">Membrane</location>
        <topology evidence="1">Multi-pass membrane protein</topology>
    </subcellularLocation>
</comment>
<reference evidence="6 7" key="1">
    <citation type="journal article" date="2015" name="Genome Announc.">
        <title>Complete Genome Sequence of Spiroplasma cantharicola CC-1T (DSM 21588), a Bacterium Isolated from Soldier Beetle (Cantharis carolinus).</title>
        <authorList>
            <person name="Lo W.S."/>
            <person name="Liu P.Y."/>
            <person name="Kuo C.H."/>
        </authorList>
    </citation>
    <scope>NUCLEOTIDE SEQUENCE [LARGE SCALE GENOMIC DNA]</scope>
    <source>
        <strain evidence="6 7">CC-1</strain>
    </source>
</reference>
<dbReference type="PIRSF" id="PIRSF006060">
    <property type="entry name" value="AA_transporter"/>
    <property type="match status" value="1"/>
</dbReference>
<dbReference type="Gene3D" id="1.20.1740.10">
    <property type="entry name" value="Amino acid/polyamine transporter I"/>
    <property type="match status" value="1"/>
</dbReference>
<feature type="transmembrane region" description="Helical" evidence="5">
    <location>
        <begin position="329"/>
        <end position="345"/>
    </location>
</feature>
<dbReference type="RefSeq" id="WP_053945921.1">
    <property type="nucleotide sequence ID" value="NZ_CP012622.1"/>
</dbReference>
<name>A0A0M4K0W6_9MOLU</name>
<dbReference type="EMBL" id="CP012622">
    <property type="protein sequence ID" value="ALD66150.1"/>
    <property type="molecule type" value="Genomic_DNA"/>
</dbReference>
<feature type="transmembrane region" description="Helical" evidence="5">
    <location>
        <begin position="424"/>
        <end position="443"/>
    </location>
</feature>
<dbReference type="Pfam" id="PF13520">
    <property type="entry name" value="AA_permease_2"/>
    <property type="match status" value="1"/>
</dbReference>
<keyword evidence="3 5" id="KW-1133">Transmembrane helix</keyword>
<feature type="transmembrane region" description="Helical" evidence="5">
    <location>
        <begin position="351"/>
        <end position="375"/>
    </location>
</feature>
<dbReference type="InterPro" id="IPR050598">
    <property type="entry name" value="AminoAcid_Transporter"/>
</dbReference>
<accession>A0A0M4K0W6</accession>
<dbReference type="GO" id="GO:0015179">
    <property type="term" value="F:L-amino acid transmembrane transporter activity"/>
    <property type="evidence" value="ECO:0007669"/>
    <property type="project" value="TreeGrafter"/>
</dbReference>